<organism evidence="5">
    <name type="scientific">Poeciliopsis prolifica</name>
    <name type="common">blackstripe livebearer</name>
    <dbReference type="NCBI Taxonomy" id="188132"/>
    <lineage>
        <taxon>Eukaryota</taxon>
        <taxon>Metazoa</taxon>
        <taxon>Chordata</taxon>
        <taxon>Craniata</taxon>
        <taxon>Vertebrata</taxon>
        <taxon>Euteleostomi</taxon>
        <taxon>Actinopterygii</taxon>
        <taxon>Neopterygii</taxon>
        <taxon>Teleostei</taxon>
        <taxon>Neoteleostei</taxon>
        <taxon>Acanthomorphata</taxon>
        <taxon>Ovalentaria</taxon>
        <taxon>Atherinomorphae</taxon>
        <taxon>Cyprinodontiformes</taxon>
        <taxon>Poeciliidae</taxon>
        <taxon>Poeciliinae</taxon>
        <taxon>Poeciliopsis</taxon>
    </lineage>
</organism>
<dbReference type="SUPFAM" id="SSF49562">
    <property type="entry name" value="C2 domain (Calcium/lipid-binding domain, CaLB)"/>
    <property type="match status" value="1"/>
</dbReference>
<name>A0A0S7EXK8_9TELE</name>
<evidence type="ECO:0000256" key="1">
    <source>
        <dbReference type="SAM" id="MobiDB-lite"/>
    </source>
</evidence>
<dbReference type="InterPro" id="IPR014020">
    <property type="entry name" value="Tensin_C2-dom"/>
</dbReference>
<feature type="region of interest" description="Disordered" evidence="1">
    <location>
        <begin position="90"/>
        <end position="523"/>
    </location>
</feature>
<evidence type="ECO:0000313" key="4">
    <source>
        <dbReference type="EMBL" id="JAO09224.1"/>
    </source>
</evidence>
<feature type="region of interest" description="Disordered" evidence="1">
    <location>
        <begin position="53"/>
        <end position="73"/>
    </location>
</feature>
<evidence type="ECO:0000313" key="5">
    <source>
        <dbReference type="EMBL" id="JAO09228.1"/>
    </source>
</evidence>
<dbReference type="PROSITE" id="PS51182">
    <property type="entry name" value="C2_TENSIN"/>
    <property type="match status" value="1"/>
</dbReference>
<dbReference type="FunFam" id="1.10.287.110:FF:000002">
    <property type="entry name" value="putative tyrosine-protein phosphatase auxilin isoform X2"/>
    <property type="match status" value="1"/>
</dbReference>
<accession>A0A0S7EXK8</accession>
<dbReference type="EMBL" id="GBYX01472446">
    <property type="protein sequence ID" value="JAO09208.1"/>
    <property type="molecule type" value="Transcribed_RNA"/>
</dbReference>
<feature type="compositionally biased region" description="Low complexity" evidence="1">
    <location>
        <begin position="322"/>
        <end position="339"/>
    </location>
</feature>
<feature type="domain" description="C2 tensin-type" evidence="3">
    <location>
        <begin position="1"/>
        <end position="52"/>
    </location>
</feature>
<dbReference type="SUPFAM" id="SSF46565">
    <property type="entry name" value="Chaperone J-domain"/>
    <property type="match status" value="1"/>
</dbReference>
<feature type="compositionally biased region" description="Low complexity" evidence="1">
    <location>
        <begin position="126"/>
        <end position="138"/>
    </location>
</feature>
<dbReference type="EMBL" id="GBYX01472436">
    <property type="protein sequence ID" value="JAO09218.1"/>
    <property type="molecule type" value="Transcribed_RNA"/>
</dbReference>
<dbReference type="EMBL" id="GBYX01472430">
    <property type="protein sequence ID" value="JAO09224.1"/>
    <property type="molecule type" value="Transcribed_RNA"/>
</dbReference>
<sequence>MASMKMFQIQFHTGFIPRNATTVKFAKYDLDACDIQEKYPDLFQVNLDIEVEPRDRPNNKSPPWDGFQTKGLNPKILFSSRDEQQEILSKFGKPELPRQPGSSAFYESESPPEPAQTPDGANATESESSVSNDPNSSNFFQTLDWEDTQIPHDATDSIGGGSLNDQEDLSDQSEGESYSAPSGEALSRDLSEQLFDADFQTPPPAPEDSAQSDTADLLGLNSDPEPPASSAVSSGASNQGGLKAASSNSDLLNDLFAPPAGQTGAVQEDLFFGEPTSGATPDSKPMGDLFDPFGMGSGSGVGSSVGSSRQASGPDLFGDLLGSDSSATSGFSSAHSTTTPASNTSLFNLNKLTKDGPKMTSSASQPDLLGGWDSWAAKTTPGITTNTNKPSYTNTASGVSSMSKAKSQTFDPFADLGSLGSNLPGSSSSNFSGASFSTKTPSSSTPSSAKPQAQAWQSGRPAAAQTKPWMSGPGPTPKASSAPQPPSTQSSKPNYNLNFSSVIGGREERGVRGPGFGPKPKVKEDDFEELLSTQGFASKPDKKGPRTIAEMRKQEIAKDMDPLKLQILEWIEGKERNIRALLSTLHTVLWEGETRWKPVGMADLVTPDQVKKFYRKAALVVHPDKATGQPYEQYAKMIFMELNDAWSEFENQGSKALF</sequence>
<dbReference type="GO" id="GO:0072583">
    <property type="term" value="P:clathrin-dependent endocytosis"/>
    <property type="evidence" value="ECO:0007669"/>
    <property type="project" value="TreeGrafter"/>
</dbReference>
<dbReference type="AlphaFoldDB" id="A0A0S7EXK8"/>
<gene>
    <name evidence="5" type="primary">GAK</name>
    <name evidence="4" type="synonym">AUXI</name>
</gene>
<dbReference type="PANTHER" id="PTHR23172">
    <property type="entry name" value="AUXILIN/CYCLIN G-ASSOCIATED KINASE-RELATED"/>
    <property type="match status" value="1"/>
</dbReference>
<feature type="compositionally biased region" description="Low complexity" evidence="1">
    <location>
        <begin position="417"/>
        <end position="455"/>
    </location>
</feature>
<dbReference type="PANTHER" id="PTHR23172:SF34">
    <property type="entry name" value="CYCLIN-G-ASSOCIATED KINASE"/>
    <property type="match status" value="1"/>
</dbReference>
<dbReference type="InterPro" id="IPR036869">
    <property type="entry name" value="J_dom_sf"/>
</dbReference>
<feature type="domain" description="J" evidence="2">
    <location>
        <begin position="594"/>
        <end position="658"/>
    </location>
</feature>
<dbReference type="InterPro" id="IPR035892">
    <property type="entry name" value="C2_domain_sf"/>
</dbReference>
<dbReference type="Gene3D" id="2.60.40.1110">
    <property type="match status" value="1"/>
</dbReference>
<evidence type="ECO:0000259" key="2">
    <source>
        <dbReference type="PROSITE" id="PS50076"/>
    </source>
</evidence>
<dbReference type="Pfam" id="PF10409">
    <property type="entry name" value="PTEN_C2"/>
    <property type="match status" value="1"/>
</dbReference>
<dbReference type="GO" id="GO:0031982">
    <property type="term" value="C:vesicle"/>
    <property type="evidence" value="ECO:0007669"/>
    <property type="project" value="TreeGrafter"/>
</dbReference>
<dbReference type="CDD" id="cd06257">
    <property type="entry name" value="DnaJ"/>
    <property type="match status" value="1"/>
</dbReference>
<dbReference type="EMBL" id="GBYX01472426">
    <property type="protein sequence ID" value="JAO09228.1"/>
    <property type="molecule type" value="Transcribed_RNA"/>
</dbReference>
<feature type="compositionally biased region" description="Polar residues" evidence="1">
    <location>
        <begin position="381"/>
        <end position="410"/>
    </location>
</feature>
<feature type="compositionally biased region" description="Polar residues" evidence="1">
    <location>
        <begin position="340"/>
        <end position="351"/>
    </location>
</feature>
<dbReference type="GO" id="GO:0005737">
    <property type="term" value="C:cytoplasm"/>
    <property type="evidence" value="ECO:0007669"/>
    <property type="project" value="TreeGrafter"/>
</dbReference>
<dbReference type="SMART" id="SM00271">
    <property type="entry name" value="DnaJ"/>
    <property type="match status" value="1"/>
</dbReference>
<feature type="compositionally biased region" description="Acidic residues" evidence="1">
    <location>
        <begin position="165"/>
        <end position="174"/>
    </location>
</feature>
<dbReference type="GO" id="GO:0030276">
    <property type="term" value="F:clathrin binding"/>
    <property type="evidence" value="ECO:0007669"/>
    <property type="project" value="TreeGrafter"/>
</dbReference>
<protein>
    <submittedName>
        <fullName evidence="4">AUXI</fullName>
    </submittedName>
    <submittedName>
        <fullName evidence="5">GAK</fullName>
    </submittedName>
</protein>
<proteinExistence type="predicted"/>
<dbReference type="EMBL" id="GBYX01472449">
    <property type="protein sequence ID" value="JAO09205.1"/>
    <property type="molecule type" value="Transcribed_RNA"/>
</dbReference>
<feature type="compositionally biased region" description="Low complexity" evidence="1">
    <location>
        <begin position="477"/>
        <end position="493"/>
    </location>
</feature>
<reference evidence="5" key="1">
    <citation type="submission" date="2014-12" db="EMBL/GenBank/DDBJ databases">
        <title>Parallel Evolution in Life History Adaptation Evident in the Tissue-Specific Poeciliopsis prolifica transcriptome.</title>
        <authorList>
            <person name="Jue N.K."/>
            <person name="Foley R.J."/>
            <person name="Obergfell C."/>
            <person name="Reznick D.N."/>
            <person name="O'Neill R.J."/>
            <person name="O'Neill M.J."/>
        </authorList>
    </citation>
    <scope>NUCLEOTIDE SEQUENCE</scope>
</reference>
<dbReference type="EMBL" id="GBYX01472429">
    <property type="protein sequence ID" value="JAO09225.1"/>
    <property type="molecule type" value="Transcribed_RNA"/>
</dbReference>
<dbReference type="InterPro" id="IPR001623">
    <property type="entry name" value="DnaJ_domain"/>
</dbReference>
<dbReference type="GO" id="GO:0072318">
    <property type="term" value="P:clathrin coat disassembly"/>
    <property type="evidence" value="ECO:0007669"/>
    <property type="project" value="TreeGrafter"/>
</dbReference>
<evidence type="ECO:0000259" key="3">
    <source>
        <dbReference type="PROSITE" id="PS51182"/>
    </source>
</evidence>
<dbReference type="Gene3D" id="1.10.287.110">
    <property type="entry name" value="DnaJ domain"/>
    <property type="match status" value="1"/>
</dbReference>
<feature type="compositionally biased region" description="Low complexity" evidence="1">
    <location>
        <begin position="228"/>
        <end position="237"/>
    </location>
</feature>
<dbReference type="PROSITE" id="PS50076">
    <property type="entry name" value="DNAJ_2"/>
    <property type="match status" value="1"/>
</dbReference>
<dbReference type="EMBL" id="GBYX01472448">
    <property type="protein sequence ID" value="JAO09206.1"/>
    <property type="molecule type" value="Transcribed_RNA"/>
</dbReference>